<dbReference type="SUPFAM" id="SSF55073">
    <property type="entry name" value="Nucleotide cyclase"/>
    <property type="match status" value="1"/>
</dbReference>
<organism evidence="5 6">
    <name type="scientific">Pseudopedobacter saltans</name>
    <dbReference type="NCBI Taxonomy" id="151895"/>
    <lineage>
        <taxon>Bacteria</taxon>
        <taxon>Pseudomonadati</taxon>
        <taxon>Bacteroidota</taxon>
        <taxon>Sphingobacteriia</taxon>
        <taxon>Sphingobacteriales</taxon>
        <taxon>Sphingobacteriaceae</taxon>
        <taxon>Pseudopedobacter</taxon>
    </lineage>
</organism>
<evidence type="ECO:0000259" key="4">
    <source>
        <dbReference type="PROSITE" id="PS50887"/>
    </source>
</evidence>
<comment type="caution">
    <text evidence="5">The sequence shown here is derived from an EMBL/GenBank/DDBJ whole genome shotgun (WGS) entry which is preliminary data.</text>
</comment>
<dbReference type="PROSITE" id="PS50887">
    <property type="entry name" value="GGDEF"/>
    <property type="match status" value="1"/>
</dbReference>
<sequence length="250" mass="28463">MKHIRKSFEKFKSELLSKGFYDIFKAVLIFVGGLFSTYLISPFPLVKTFLFTDVIIPTYLIVAFAIFTISLSFLLFRYKSRLDNLIRDNNLDELTGLKNHKALKIVLESLIKDFKDNTSVILVDIDDFKSFNTKYGYGEADLILKKLGELLGSDKRATDETFRFFQRGDEFVVIARETNLGQALQAAERKRKMVGNNIFSIADNKHRLTICCGATTLRKDDSIESLTDRISKALKEAKSIKGKNNTKSIS</sequence>
<feature type="transmembrane region" description="Helical" evidence="3">
    <location>
        <begin position="55"/>
        <end position="76"/>
    </location>
</feature>
<dbReference type="Proteomes" id="UP000249645">
    <property type="component" value="Unassembled WGS sequence"/>
</dbReference>
<evidence type="ECO:0000256" key="1">
    <source>
        <dbReference type="ARBA" id="ARBA00012528"/>
    </source>
</evidence>
<dbReference type="SMART" id="SM00267">
    <property type="entry name" value="GGDEF"/>
    <property type="match status" value="1"/>
</dbReference>
<feature type="transmembrane region" description="Helical" evidence="3">
    <location>
        <begin position="20"/>
        <end position="40"/>
    </location>
</feature>
<comment type="catalytic activity">
    <reaction evidence="2">
        <text>2 GTP = 3',3'-c-di-GMP + 2 diphosphate</text>
        <dbReference type="Rhea" id="RHEA:24898"/>
        <dbReference type="ChEBI" id="CHEBI:33019"/>
        <dbReference type="ChEBI" id="CHEBI:37565"/>
        <dbReference type="ChEBI" id="CHEBI:58805"/>
        <dbReference type="EC" id="2.7.7.65"/>
    </reaction>
</comment>
<keyword evidence="3" id="KW-1133">Transmembrane helix</keyword>
<feature type="domain" description="GGDEF" evidence="4">
    <location>
        <begin position="116"/>
        <end position="250"/>
    </location>
</feature>
<dbReference type="AlphaFoldDB" id="A0A2W5EUD3"/>
<name>A0A2W5EUD3_9SPHI</name>
<dbReference type="EC" id="2.7.7.65" evidence="1"/>
<keyword evidence="3" id="KW-0812">Transmembrane</keyword>
<keyword evidence="3" id="KW-0472">Membrane</keyword>
<evidence type="ECO:0000313" key="5">
    <source>
        <dbReference type="EMBL" id="PZP46948.1"/>
    </source>
</evidence>
<protein>
    <recommendedName>
        <fullName evidence="1">diguanylate cyclase</fullName>
        <ecNumber evidence="1">2.7.7.65</ecNumber>
    </recommendedName>
</protein>
<evidence type="ECO:0000256" key="3">
    <source>
        <dbReference type="SAM" id="Phobius"/>
    </source>
</evidence>
<dbReference type="EMBL" id="QFOI01000207">
    <property type="protein sequence ID" value="PZP46948.1"/>
    <property type="molecule type" value="Genomic_DNA"/>
</dbReference>
<dbReference type="InterPro" id="IPR050469">
    <property type="entry name" value="Diguanylate_Cyclase"/>
</dbReference>
<dbReference type="Pfam" id="PF00990">
    <property type="entry name" value="GGDEF"/>
    <property type="match status" value="1"/>
</dbReference>
<proteinExistence type="predicted"/>
<dbReference type="Gene3D" id="3.30.70.270">
    <property type="match status" value="1"/>
</dbReference>
<dbReference type="PANTHER" id="PTHR45138:SF9">
    <property type="entry name" value="DIGUANYLATE CYCLASE DGCM-RELATED"/>
    <property type="match status" value="1"/>
</dbReference>
<dbReference type="PANTHER" id="PTHR45138">
    <property type="entry name" value="REGULATORY COMPONENTS OF SENSORY TRANSDUCTION SYSTEM"/>
    <property type="match status" value="1"/>
</dbReference>
<dbReference type="InterPro" id="IPR000160">
    <property type="entry name" value="GGDEF_dom"/>
</dbReference>
<accession>A0A2W5EUD3</accession>
<evidence type="ECO:0000256" key="2">
    <source>
        <dbReference type="ARBA" id="ARBA00034247"/>
    </source>
</evidence>
<gene>
    <name evidence="5" type="ORF">DI598_11555</name>
</gene>
<dbReference type="InterPro" id="IPR029787">
    <property type="entry name" value="Nucleotide_cyclase"/>
</dbReference>
<dbReference type="NCBIfam" id="TIGR00254">
    <property type="entry name" value="GGDEF"/>
    <property type="match status" value="1"/>
</dbReference>
<dbReference type="CDD" id="cd01949">
    <property type="entry name" value="GGDEF"/>
    <property type="match status" value="1"/>
</dbReference>
<evidence type="ECO:0000313" key="6">
    <source>
        <dbReference type="Proteomes" id="UP000249645"/>
    </source>
</evidence>
<reference evidence="5 6" key="1">
    <citation type="submission" date="2017-11" db="EMBL/GenBank/DDBJ databases">
        <title>Infants hospitalized years apart are colonized by the same room-sourced microbial strains.</title>
        <authorList>
            <person name="Brooks B."/>
            <person name="Olm M.R."/>
            <person name="Firek B.A."/>
            <person name="Baker R."/>
            <person name="Thomas B.C."/>
            <person name="Morowitz M.J."/>
            <person name="Banfield J.F."/>
        </authorList>
    </citation>
    <scope>NUCLEOTIDE SEQUENCE [LARGE SCALE GENOMIC DNA]</scope>
    <source>
        <strain evidence="5">S2_009_000_R2_76</strain>
    </source>
</reference>
<dbReference type="InterPro" id="IPR043128">
    <property type="entry name" value="Rev_trsase/Diguanyl_cyclase"/>
</dbReference>
<dbReference type="GO" id="GO:0052621">
    <property type="term" value="F:diguanylate cyclase activity"/>
    <property type="evidence" value="ECO:0007669"/>
    <property type="project" value="UniProtKB-EC"/>
</dbReference>